<comment type="similarity">
    <text evidence="5">Belongs to the Omp25/RopB family.</text>
</comment>
<evidence type="ECO:0000313" key="9">
    <source>
        <dbReference type="Proteomes" id="UP001151088"/>
    </source>
</evidence>
<feature type="chain" id="PRO_5040764204" evidence="6">
    <location>
        <begin position="21"/>
        <end position="214"/>
    </location>
</feature>
<organism evidence="8 9">
    <name type="scientific">Ancylobacter mangrovi</name>
    <dbReference type="NCBI Taxonomy" id="2972472"/>
    <lineage>
        <taxon>Bacteria</taxon>
        <taxon>Pseudomonadati</taxon>
        <taxon>Pseudomonadota</taxon>
        <taxon>Alphaproteobacteria</taxon>
        <taxon>Hyphomicrobiales</taxon>
        <taxon>Xanthobacteraceae</taxon>
        <taxon>Ancylobacter</taxon>
    </lineage>
</organism>
<dbReference type="InterPro" id="IPR051692">
    <property type="entry name" value="OMP-like"/>
</dbReference>
<evidence type="ECO:0000259" key="7">
    <source>
        <dbReference type="Pfam" id="PF13505"/>
    </source>
</evidence>
<dbReference type="RefSeq" id="WP_258733947.1">
    <property type="nucleotide sequence ID" value="NZ_JANTHZ010000008.1"/>
</dbReference>
<keyword evidence="3" id="KW-0472">Membrane</keyword>
<feature type="signal peptide" evidence="6">
    <location>
        <begin position="1"/>
        <end position="20"/>
    </location>
</feature>
<keyword evidence="4" id="KW-0998">Cell outer membrane</keyword>
<dbReference type="Proteomes" id="UP001151088">
    <property type="component" value="Unassembled WGS sequence"/>
</dbReference>
<evidence type="ECO:0000313" key="8">
    <source>
        <dbReference type="EMBL" id="MCS0496787.1"/>
    </source>
</evidence>
<evidence type="ECO:0000256" key="5">
    <source>
        <dbReference type="ARBA" id="ARBA00038306"/>
    </source>
</evidence>
<gene>
    <name evidence="8" type="ORF">NVS89_16925</name>
</gene>
<dbReference type="GO" id="GO:0009279">
    <property type="term" value="C:cell outer membrane"/>
    <property type="evidence" value="ECO:0007669"/>
    <property type="project" value="UniProtKB-SubCell"/>
</dbReference>
<dbReference type="Pfam" id="PF13505">
    <property type="entry name" value="OMP_b-brl"/>
    <property type="match status" value="1"/>
</dbReference>
<evidence type="ECO:0000256" key="3">
    <source>
        <dbReference type="ARBA" id="ARBA00023136"/>
    </source>
</evidence>
<dbReference type="SUPFAM" id="SSF56925">
    <property type="entry name" value="OMPA-like"/>
    <property type="match status" value="1"/>
</dbReference>
<evidence type="ECO:0000256" key="6">
    <source>
        <dbReference type="SAM" id="SignalP"/>
    </source>
</evidence>
<accession>A0A9X2PK94</accession>
<dbReference type="AlphaFoldDB" id="A0A9X2PK94"/>
<reference evidence="8" key="1">
    <citation type="submission" date="2022-08" db="EMBL/GenBank/DDBJ databases">
        <authorList>
            <person name="Li F."/>
        </authorList>
    </citation>
    <scope>NUCLEOTIDE SEQUENCE</scope>
    <source>
        <strain evidence="8">MQZ15Z-1</strain>
    </source>
</reference>
<proteinExistence type="inferred from homology"/>
<evidence type="ECO:0000256" key="4">
    <source>
        <dbReference type="ARBA" id="ARBA00023237"/>
    </source>
</evidence>
<sequence length="214" mass="23046">MRNGILTSVAVLLLGSSAFAADLPVKAPVMAVEPVPVFTWTGFYLGVNAGYGWGSSDFNSGLKLDNQDGGLVGGQIGYNYQLANQIVLGAEADLQYSDLSDSATFDSGSSVSSKLRYFGTLRARLGYAFDTWLPYVTGGLAYGSNKVSFNYSTPVDESNTHVGYTVGGGLEYAFSQNISARVEYLYTDLGEETYVGRKVDVDFNTVRAGLNYRF</sequence>
<dbReference type="EMBL" id="JANTHZ010000008">
    <property type="protein sequence ID" value="MCS0496787.1"/>
    <property type="molecule type" value="Genomic_DNA"/>
</dbReference>
<feature type="domain" description="Outer membrane protein beta-barrel" evidence="7">
    <location>
        <begin position="37"/>
        <end position="214"/>
    </location>
</feature>
<keyword evidence="2 6" id="KW-0732">Signal</keyword>
<dbReference type="InterPro" id="IPR027385">
    <property type="entry name" value="Beta-barrel_OMP"/>
</dbReference>
<dbReference type="PANTHER" id="PTHR34001">
    <property type="entry name" value="BLL7405 PROTEIN"/>
    <property type="match status" value="1"/>
</dbReference>
<evidence type="ECO:0000256" key="1">
    <source>
        <dbReference type="ARBA" id="ARBA00004442"/>
    </source>
</evidence>
<dbReference type="Gene3D" id="2.40.160.20">
    <property type="match status" value="1"/>
</dbReference>
<keyword evidence="9" id="KW-1185">Reference proteome</keyword>
<dbReference type="PANTHER" id="PTHR34001:SF3">
    <property type="entry name" value="BLL7405 PROTEIN"/>
    <property type="match status" value="1"/>
</dbReference>
<protein>
    <submittedName>
        <fullName evidence="8">Porin family protein</fullName>
    </submittedName>
</protein>
<evidence type="ECO:0000256" key="2">
    <source>
        <dbReference type="ARBA" id="ARBA00022729"/>
    </source>
</evidence>
<comment type="caution">
    <text evidence="8">The sequence shown here is derived from an EMBL/GenBank/DDBJ whole genome shotgun (WGS) entry which is preliminary data.</text>
</comment>
<name>A0A9X2PK94_9HYPH</name>
<comment type="subcellular location">
    <subcellularLocation>
        <location evidence="1">Cell outer membrane</location>
    </subcellularLocation>
</comment>
<dbReference type="InterPro" id="IPR011250">
    <property type="entry name" value="OMP/PagP_B-barrel"/>
</dbReference>